<feature type="domain" description="ShKT" evidence="2">
    <location>
        <begin position="71"/>
        <end position="107"/>
    </location>
</feature>
<reference evidence="3 4" key="2">
    <citation type="submission" date="2018-11" db="EMBL/GenBank/DDBJ databases">
        <authorList>
            <consortium name="Pathogen Informatics"/>
        </authorList>
    </citation>
    <scope>NUCLEOTIDE SEQUENCE [LARGE SCALE GENOMIC DNA]</scope>
</reference>
<evidence type="ECO:0000313" key="3">
    <source>
        <dbReference type="EMBL" id="VDL76204.1"/>
    </source>
</evidence>
<dbReference type="Pfam" id="PF01549">
    <property type="entry name" value="ShK"/>
    <property type="match status" value="2"/>
</dbReference>
<gene>
    <name evidence="3" type="ORF">NBR_LOCUS12615</name>
</gene>
<dbReference type="SMART" id="SM00254">
    <property type="entry name" value="ShKT"/>
    <property type="match status" value="2"/>
</dbReference>
<evidence type="ECO:0000313" key="5">
    <source>
        <dbReference type="WBParaSite" id="NBR_0001261401-mRNA-1"/>
    </source>
</evidence>
<feature type="domain" description="ShKT" evidence="2">
    <location>
        <begin position="9"/>
        <end position="46"/>
    </location>
</feature>
<keyword evidence="4" id="KW-1185">Reference proteome</keyword>
<reference evidence="5" key="1">
    <citation type="submission" date="2017-02" db="UniProtKB">
        <authorList>
            <consortium name="WormBaseParasite"/>
        </authorList>
    </citation>
    <scope>IDENTIFICATION</scope>
</reference>
<name>A0A0N4Y8P5_NIPBR</name>
<dbReference type="Gene3D" id="1.10.10.1940">
    <property type="match status" value="2"/>
</dbReference>
<proteinExistence type="predicted"/>
<evidence type="ECO:0000313" key="4">
    <source>
        <dbReference type="Proteomes" id="UP000271162"/>
    </source>
</evidence>
<sequence>MILILLQECKDEWKKRCRVAVKSGQCEHPDKITIYKKKCAKSCGFCKQQEVLPHFDRVDKSVKLGITFQNCKNKFEDSICQIYDRFGWCNDYQSYMSEWCAKTCDFCKKN</sequence>
<dbReference type="InterPro" id="IPR003582">
    <property type="entry name" value="ShKT_dom"/>
</dbReference>
<dbReference type="EMBL" id="UYSL01020806">
    <property type="protein sequence ID" value="VDL76204.1"/>
    <property type="molecule type" value="Genomic_DNA"/>
</dbReference>
<dbReference type="AlphaFoldDB" id="A0A0N4Y8P5"/>
<comment type="caution">
    <text evidence="1">Lacks conserved residue(s) required for the propagation of feature annotation.</text>
</comment>
<dbReference type="Proteomes" id="UP000271162">
    <property type="component" value="Unassembled WGS sequence"/>
</dbReference>
<evidence type="ECO:0000256" key="1">
    <source>
        <dbReference type="PROSITE-ProRule" id="PRU01005"/>
    </source>
</evidence>
<protein>
    <submittedName>
        <fullName evidence="5">ShKT domain-containing protein</fullName>
    </submittedName>
</protein>
<evidence type="ECO:0000259" key="2">
    <source>
        <dbReference type="PROSITE" id="PS51670"/>
    </source>
</evidence>
<dbReference type="PROSITE" id="PS51670">
    <property type="entry name" value="SHKT"/>
    <property type="match status" value="2"/>
</dbReference>
<organism evidence="5">
    <name type="scientific">Nippostrongylus brasiliensis</name>
    <name type="common">Rat hookworm</name>
    <dbReference type="NCBI Taxonomy" id="27835"/>
    <lineage>
        <taxon>Eukaryota</taxon>
        <taxon>Metazoa</taxon>
        <taxon>Ecdysozoa</taxon>
        <taxon>Nematoda</taxon>
        <taxon>Chromadorea</taxon>
        <taxon>Rhabditida</taxon>
        <taxon>Rhabditina</taxon>
        <taxon>Rhabditomorpha</taxon>
        <taxon>Strongyloidea</taxon>
        <taxon>Heligmosomidae</taxon>
        <taxon>Nippostrongylus</taxon>
    </lineage>
</organism>
<dbReference type="WBParaSite" id="NBR_0001261401-mRNA-1">
    <property type="protein sequence ID" value="NBR_0001261401-mRNA-1"/>
    <property type="gene ID" value="NBR_0001261401"/>
</dbReference>
<accession>A0A0N4Y8P5</accession>